<keyword evidence="5 7" id="KW-0472">Membrane</keyword>
<keyword evidence="7" id="KW-1133">Transmembrane helix</keyword>
<evidence type="ECO:0000256" key="2">
    <source>
        <dbReference type="ARBA" id="ARBA00022475"/>
    </source>
</evidence>
<gene>
    <name evidence="8" type="ORF">MTBPR1_130050</name>
</gene>
<dbReference type="RefSeq" id="WP_069186554.1">
    <property type="nucleotide sequence ID" value="NZ_FLYE01000005.1"/>
</dbReference>
<dbReference type="STRING" id="1867952.MTBPR1_130050"/>
<evidence type="ECO:0000256" key="5">
    <source>
        <dbReference type="ARBA" id="ARBA00023136"/>
    </source>
</evidence>
<evidence type="ECO:0000256" key="3">
    <source>
        <dbReference type="ARBA" id="ARBA00022519"/>
    </source>
</evidence>
<name>A0A1C3RF65_9PROT</name>
<evidence type="ECO:0000256" key="7">
    <source>
        <dbReference type="SAM" id="Phobius"/>
    </source>
</evidence>
<evidence type="ECO:0000256" key="4">
    <source>
        <dbReference type="ARBA" id="ARBA00022679"/>
    </source>
</evidence>
<dbReference type="GO" id="GO:0009247">
    <property type="term" value="P:glycolipid biosynthetic process"/>
    <property type="evidence" value="ECO:0007669"/>
    <property type="project" value="UniProtKB-ARBA"/>
</dbReference>
<dbReference type="InterPro" id="IPR004960">
    <property type="entry name" value="LipA_acyltrans"/>
</dbReference>
<organism evidence="8 9">
    <name type="scientific">Candidatus Terasakiella magnetica</name>
    <dbReference type="NCBI Taxonomy" id="1867952"/>
    <lineage>
        <taxon>Bacteria</taxon>
        <taxon>Pseudomonadati</taxon>
        <taxon>Pseudomonadota</taxon>
        <taxon>Alphaproteobacteria</taxon>
        <taxon>Rhodospirillales</taxon>
        <taxon>Terasakiellaceae</taxon>
        <taxon>Terasakiella</taxon>
    </lineage>
</organism>
<sequence length="299" mass="33906">MSSFNVQKYITHPVQGMIAHTLFFVMGLLPIDLASAIGGAIARTIGPKLKVTRIARDNLQKAFPDKTAQEIEQIIFKMWENLGRVAFEFPQVSKMNVYSDPDRFEVVGAENIALLEGDDQCGIFFSGHLANWEFCALGCAQHSPPVPVHLIYREPDNAHMRKLFAKRKPTPECGLIPKGSKGAREALNVLKKGGHLAMLVDQKMNDGISVPFFGREAMTAPAIAQFALKYDCPIVPVRIERLGGVKFRITFFEPMEINKTGNRKDDMLLIMTEINKMLEDWISERPEQWLWLHRRWPKD</sequence>
<dbReference type="Proteomes" id="UP000231658">
    <property type="component" value="Unassembled WGS sequence"/>
</dbReference>
<dbReference type="PANTHER" id="PTHR30606:SF9">
    <property type="entry name" value="LIPID A BIOSYNTHESIS LAUROYLTRANSFERASE"/>
    <property type="match status" value="1"/>
</dbReference>
<keyword evidence="4 8" id="KW-0808">Transferase</keyword>
<keyword evidence="9" id="KW-1185">Reference proteome</keyword>
<keyword evidence="3" id="KW-0997">Cell inner membrane</keyword>
<keyword evidence="6 8" id="KW-0012">Acyltransferase</keyword>
<proteinExistence type="predicted"/>
<evidence type="ECO:0000256" key="1">
    <source>
        <dbReference type="ARBA" id="ARBA00004533"/>
    </source>
</evidence>
<evidence type="ECO:0000313" key="8">
    <source>
        <dbReference type="EMBL" id="SCA55854.1"/>
    </source>
</evidence>
<accession>A0A1C3RF65</accession>
<evidence type="ECO:0000256" key="6">
    <source>
        <dbReference type="ARBA" id="ARBA00023315"/>
    </source>
</evidence>
<dbReference type="CDD" id="cd07984">
    <property type="entry name" value="LPLAT_LABLAT-like"/>
    <property type="match status" value="1"/>
</dbReference>
<evidence type="ECO:0000313" key="9">
    <source>
        <dbReference type="Proteomes" id="UP000231658"/>
    </source>
</evidence>
<dbReference type="GO" id="GO:0005886">
    <property type="term" value="C:plasma membrane"/>
    <property type="evidence" value="ECO:0007669"/>
    <property type="project" value="UniProtKB-SubCell"/>
</dbReference>
<feature type="transmembrane region" description="Helical" evidence="7">
    <location>
        <begin position="21"/>
        <end position="42"/>
    </location>
</feature>
<comment type="subcellular location">
    <subcellularLocation>
        <location evidence="1">Cell inner membrane</location>
    </subcellularLocation>
</comment>
<dbReference type="AlphaFoldDB" id="A0A1C3RF65"/>
<keyword evidence="7" id="KW-0812">Transmembrane</keyword>
<dbReference type="Pfam" id="PF03279">
    <property type="entry name" value="Lip_A_acyltrans"/>
    <property type="match status" value="1"/>
</dbReference>
<protein>
    <submittedName>
        <fullName evidence="8">Lauroyl/myristoyl acyltransferase</fullName>
    </submittedName>
</protein>
<keyword evidence="2" id="KW-1003">Cell membrane</keyword>
<dbReference type="GO" id="GO:0016746">
    <property type="term" value="F:acyltransferase activity"/>
    <property type="evidence" value="ECO:0007669"/>
    <property type="project" value="UniProtKB-KW"/>
</dbReference>
<dbReference type="OrthoDB" id="9801955at2"/>
<dbReference type="PANTHER" id="PTHR30606">
    <property type="entry name" value="LIPID A BIOSYNTHESIS LAUROYL ACYLTRANSFERASE"/>
    <property type="match status" value="1"/>
</dbReference>
<reference evidence="8 9" key="1">
    <citation type="submission" date="2016-07" db="EMBL/GenBank/DDBJ databases">
        <authorList>
            <person name="Lefevre C.T."/>
        </authorList>
    </citation>
    <scope>NUCLEOTIDE SEQUENCE [LARGE SCALE GENOMIC DNA]</scope>
    <source>
        <strain evidence="8">PR1</strain>
    </source>
</reference>
<dbReference type="EMBL" id="FLYE01000005">
    <property type="protein sequence ID" value="SCA55854.1"/>
    <property type="molecule type" value="Genomic_DNA"/>
</dbReference>